<proteinExistence type="predicted"/>
<reference evidence="2 3" key="1">
    <citation type="submission" date="2020-08" db="EMBL/GenBank/DDBJ databases">
        <title>Complete genome sequence of Klebsiella pneumoniae KP2757.</title>
        <authorList>
            <person name="Zhang X."/>
        </authorList>
    </citation>
    <scope>NUCLEOTIDE SEQUENCE [LARGE SCALE GENOMIC DNA]</scope>
    <source>
        <strain evidence="2 3">KP2757</strain>
    </source>
</reference>
<dbReference type="EMBL" id="JARTTN020000001">
    <property type="protein sequence ID" value="MEC6055430.1"/>
    <property type="molecule type" value="Genomic_DNA"/>
</dbReference>
<dbReference type="AlphaFoldDB" id="A0A7M2UFN4"/>
<organism evidence="2 3">
    <name type="scientific">Klebsiella variicola</name>
    <dbReference type="NCBI Taxonomy" id="244366"/>
    <lineage>
        <taxon>Bacteria</taxon>
        <taxon>Pseudomonadati</taxon>
        <taxon>Pseudomonadota</taxon>
        <taxon>Gammaproteobacteria</taxon>
        <taxon>Enterobacterales</taxon>
        <taxon>Enterobacteriaceae</taxon>
        <taxon>Klebsiella/Raoultella group</taxon>
        <taxon>Klebsiella</taxon>
        <taxon>Klebsiella pneumoniae complex</taxon>
    </lineage>
</organism>
<dbReference type="Proteomes" id="UP001176846">
    <property type="component" value="Unassembled WGS sequence"/>
</dbReference>
<gene>
    <name evidence="2" type="ORF">IAP99_02520</name>
    <name evidence="1" type="ORF">QAB22_002445</name>
</gene>
<dbReference type="EMBL" id="CP060807">
    <property type="protein sequence ID" value="QNP25275.1"/>
    <property type="molecule type" value="Genomic_DNA"/>
</dbReference>
<dbReference type="GeneID" id="93271064"/>
<reference evidence="1" key="2">
    <citation type="journal article" date="2023" name="Nat. Commun.">
        <title>Genomic dissection of endemic carbapenem resistance reveals metallo-beta-lactamase dissemination through clonal, plasmid and integron transfer.</title>
        <authorList>
            <person name="Macesic N."/>
            <person name="Hawkey J."/>
            <person name="Vezina B."/>
            <person name="Wisniewski J.A."/>
            <person name="Cottingham H."/>
            <person name="Blakeway L.V."/>
            <person name="Harshegyi T."/>
            <person name="Pragastis K."/>
            <person name="Badoordeen G.Z."/>
            <person name="Dennison A."/>
            <person name="Spelman D.W."/>
            <person name="Jenney A.W.J."/>
            <person name="Peleg A.Y."/>
        </authorList>
    </citation>
    <scope>NUCLEOTIDE SEQUENCE</scope>
    <source>
        <strain evidence="1">CPO071</strain>
    </source>
</reference>
<reference evidence="1" key="3">
    <citation type="submission" date="2024-01" db="EMBL/GenBank/DDBJ databases">
        <authorList>
            <person name="Macesic N."/>
        </authorList>
    </citation>
    <scope>NUCLEOTIDE SEQUENCE</scope>
    <source>
        <strain evidence="1">CPO071</strain>
    </source>
</reference>
<evidence type="ECO:0000313" key="3">
    <source>
        <dbReference type="Proteomes" id="UP000516181"/>
    </source>
</evidence>
<name>A0A7M2UFN4_KLEVA</name>
<dbReference type="RefSeq" id="WP_136047529.1">
    <property type="nucleotide sequence ID" value="NC_011283.1"/>
</dbReference>
<accession>A0A7M2UFN4</accession>
<sequence length="70" mass="7850">MDKTAVIHNHAAGFRHFFSISRIPSPQRLQNLVNYHPIFCPNAGDCSFFVLFVNEGDIALLGFLHLAGHE</sequence>
<evidence type="ECO:0000313" key="2">
    <source>
        <dbReference type="EMBL" id="QNP25275.1"/>
    </source>
</evidence>
<evidence type="ECO:0000313" key="1">
    <source>
        <dbReference type="EMBL" id="MEC6055430.1"/>
    </source>
</evidence>
<dbReference type="Proteomes" id="UP000516181">
    <property type="component" value="Chromosome"/>
</dbReference>
<protein>
    <submittedName>
        <fullName evidence="2">Uncharacterized protein</fullName>
    </submittedName>
</protein>